<feature type="transmembrane region" description="Helical" evidence="1">
    <location>
        <begin position="32"/>
        <end position="52"/>
    </location>
</feature>
<accession>A0A402B700</accession>
<name>A0A402B700_9CHLR</name>
<feature type="transmembrane region" description="Helical" evidence="1">
    <location>
        <begin position="7"/>
        <end position="26"/>
    </location>
</feature>
<protein>
    <submittedName>
        <fullName evidence="2">Uncharacterized protein</fullName>
    </submittedName>
</protein>
<dbReference type="OrthoDB" id="166877at2"/>
<keyword evidence="3" id="KW-1185">Reference proteome</keyword>
<organism evidence="2 3">
    <name type="scientific">Dictyobacter alpinus</name>
    <dbReference type="NCBI Taxonomy" id="2014873"/>
    <lineage>
        <taxon>Bacteria</taxon>
        <taxon>Bacillati</taxon>
        <taxon>Chloroflexota</taxon>
        <taxon>Ktedonobacteria</taxon>
        <taxon>Ktedonobacterales</taxon>
        <taxon>Dictyobacteraceae</taxon>
        <taxon>Dictyobacter</taxon>
    </lineage>
</organism>
<comment type="caution">
    <text evidence="2">The sequence shown here is derived from an EMBL/GenBank/DDBJ whole genome shotgun (WGS) entry which is preliminary data.</text>
</comment>
<dbReference type="AlphaFoldDB" id="A0A402B700"/>
<dbReference type="RefSeq" id="WP_126627541.1">
    <property type="nucleotide sequence ID" value="NZ_BIFT01000001.1"/>
</dbReference>
<feature type="transmembrane region" description="Helical" evidence="1">
    <location>
        <begin position="95"/>
        <end position="116"/>
    </location>
</feature>
<evidence type="ECO:0000313" key="2">
    <source>
        <dbReference type="EMBL" id="GCE27163.1"/>
    </source>
</evidence>
<dbReference type="EMBL" id="BIFT01000001">
    <property type="protein sequence ID" value="GCE27163.1"/>
    <property type="molecule type" value="Genomic_DNA"/>
</dbReference>
<dbReference type="Proteomes" id="UP000287171">
    <property type="component" value="Unassembled WGS sequence"/>
</dbReference>
<proteinExistence type="predicted"/>
<reference evidence="3" key="1">
    <citation type="submission" date="2018-12" db="EMBL/GenBank/DDBJ databases">
        <title>Tengunoibacter tsumagoiensis gen. nov., sp. nov., Dictyobacter kobayashii sp. nov., D. alpinus sp. nov., and D. joshuensis sp. nov. and description of Dictyobacteraceae fam. nov. within the order Ktedonobacterales isolated from Tengu-no-mugimeshi.</title>
        <authorList>
            <person name="Wang C.M."/>
            <person name="Zheng Y."/>
            <person name="Sakai Y."/>
            <person name="Toyoda A."/>
            <person name="Minakuchi Y."/>
            <person name="Abe K."/>
            <person name="Yokota A."/>
            <person name="Yabe S."/>
        </authorList>
    </citation>
    <scope>NUCLEOTIDE SEQUENCE [LARGE SCALE GENOMIC DNA]</scope>
    <source>
        <strain evidence="3">Uno16</strain>
    </source>
</reference>
<gene>
    <name evidence="2" type="ORF">KDA_26470</name>
</gene>
<evidence type="ECO:0000256" key="1">
    <source>
        <dbReference type="SAM" id="Phobius"/>
    </source>
</evidence>
<feature type="transmembrane region" description="Helical" evidence="1">
    <location>
        <begin position="64"/>
        <end position="83"/>
    </location>
</feature>
<evidence type="ECO:0000313" key="3">
    <source>
        <dbReference type="Proteomes" id="UP000287171"/>
    </source>
</evidence>
<keyword evidence="1" id="KW-1133">Transmembrane helix</keyword>
<keyword evidence="1" id="KW-0812">Transmembrane</keyword>
<sequence>MIVRIGIMALRICVVLALIVGILLWANLIPDGIVMIHMLLGLLAMIALWLLAFGIATAAKGRNMGLAIGAFVLGLLLPIVGLGQLSWLSLGSSHIVIQIIHLLIGLGAIGVGEMIAARYKRNNKLA</sequence>
<keyword evidence="1" id="KW-0472">Membrane</keyword>